<dbReference type="InterPro" id="IPR029063">
    <property type="entry name" value="SAM-dependent_MTases_sf"/>
</dbReference>
<dbReference type="Pfam" id="PF13847">
    <property type="entry name" value="Methyltransf_31"/>
    <property type="match status" value="1"/>
</dbReference>
<organism evidence="2 3">
    <name type="scientific">Zhouia amylolytica AD3</name>
    <dbReference type="NCBI Taxonomy" id="1286632"/>
    <lineage>
        <taxon>Bacteria</taxon>
        <taxon>Pseudomonadati</taxon>
        <taxon>Bacteroidota</taxon>
        <taxon>Flavobacteriia</taxon>
        <taxon>Flavobacteriales</taxon>
        <taxon>Flavobacteriaceae</taxon>
        <taxon>Zhouia</taxon>
    </lineage>
</organism>
<dbReference type="GO" id="GO:0032259">
    <property type="term" value="P:methylation"/>
    <property type="evidence" value="ECO:0007669"/>
    <property type="project" value="UniProtKB-KW"/>
</dbReference>
<name>W2ULT4_9FLAO</name>
<dbReference type="SUPFAM" id="SSF53335">
    <property type="entry name" value="S-adenosyl-L-methionine-dependent methyltransferases"/>
    <property type="match status" value="1"/>
</dbReference>
<keyword evidence="3" id="KW-1185">Reference proteome</keyword>
<keyword evidence="2" id="KW-0808">Transferase</keyword>
<keyword evidence="2" id="KW-0489">Methyltransferase</keyword>
<dbReference type="EMBL" id="AYXY01000022">
    <property type="protein sequence ID" value="ETN94939.1"/>
    <property type="molecule type" value="Genomic_DNA"/>
</dbReference>
<evidence type="ECO:0000313" key="2">
    <source>
        <dbReference type="EMBL" id="ETN94939.1"/>
    </source>
</evidence>
<reference evidence="2 3" key="2">
    <citation type="journal article" date="2016" name="Genome Announc.">
        <title>Draft Genome Sequence of Zhouia amylolytica AD3, Isolated from Tidal Flat Sediment.</title>
        <authorList>
            <person name="Jia B."/>
            <person name="Jin H.M."/>
            <person name="Lee H.J."/>
            <person name="Jeon C.O."/>
        </authorList>
    </citation>
    <scope>NUCLEOTIDE SEQUENCE [LARGE SCALE GENOMIC DNA]</scope>
    <source>
        <strain evidence="2 3">AD3</strain>
    </source>
</reference>
<dbReference type="eggNOG" id="COG2226">
    <property type="taxonomic scope" value="Bacteria"/>
</dbReference>
<gene>
    <name evidence="2" type="ORF">P278_20970</name>
</gene>
<dbReference type="InterPro" id="IPR025714">
    <property type="entry name" value="Methyltranfer_dom"/>
</dbReference>
<dbReference type="PANTHER" id="PTHR12843">
    <property type="entry name" value="PROTEIN-LYSINE N-METHYLTRANSFERASE METTL10"/>
    <property type="match status" value="1"/>
</dbReference>
<reference evidence="3" key="1">
    <citation type="submission" date="2013-11" db="EMBL/GenBank/DDBJ databases">
        <title>Draft genome sequence from a member of Zhouia, isolated tidal flat.</title>
        <authorList>
            <person name="Jin H."/>
            <person name="Jeon C.O."/>
        </authorList>
    </citation>
    <scope>NUCLEOTIDE SEQUENCE [LARGE SCALE GENOMIC DNA]</scope>
    <source>
        <strain evidence="3">AD3</strain>
    </source>
</reference>
<evidence type="ECO:0000313" key="3">
    <source>
        <dbReference type="Proteomes" id="UP000018850"/>
    </source>
</evidence>
<dbReference type="STRING" id="376730.SAMN04487906_1156"/>
<dbReference type="GO" id="GO:0008168">
    <property type="term" value="F:methyltransferase activity"/>
    <property type="evidence" value="ECO:0007669"/>
    <property type="project" value="UniProtKB-KW"/>
</dbReference>
<dbReference type="Gene3D" id="3.40.50.150">
    <property type="entry name" value="Vaccinia Virus protein VP39"/>
    <property type="match status" value="1"/>
</dbReference>
<dbReference type="CDD" id="cd02440">
    <property type="entry name" value="AdoMet_MTases"/>
    <property type="match status" value="1"/>
</dbReference>
<protein>
    <submittedName>
        <fullName evidence="2">Type 12 methyltransferase</fullName>
    </submittedName>
</protein>
<evidence type="ECO:0000259" key="1">
    <source>
        <dbReference type="Pfam" id="PF13847"/>
    </source>
</evidence>
<feature type="domain" description="Methyltransferase" evidence="1">
    <location>
        <begin position="42"/>
        <end position="149"/>
    </location>
</feature>
<dbReference type="PANTHER" id="PTHR12843:SF5">
    <property type="entry name" value="EEF1A LYSINE METHYLTRANSFERASE 2"/>
    <property type="match status" value="1"/>
</dbReference>
<dbReference type="AlphaFoldDB" id="W2ULT4"/>
<dbReference type="Proteomes" id="UP000018850">
    <property type="component" value="Unassembled WGS sequence"/>
</dbReference>
<sequence length="202" mass="23452">MKRKDHWNNIYSTKEHDSVSWYQPEPTTSLKAIDKFQIPLDAQIIDIGGGQSFLVDNLLKLGYTNVTVLDISKEAIQKTKDRLGELAHNVQWIVSDILDYEFTEKYDFWHDRATFHFLNTQSDIASYQQQIKKGLNHNGIAFIGTFSTDGPTKCSGIEITQYDEHGLPDKFNFFEKIECFRENHTTPSEKNQNFIFCTFKNI</sequence>
<proteinExistence type="predicted"/>
<dbReference type="RefSeq" id="WP_038266225.1">
    <property type="nucleotide sequence ID" value="NZ_AYXY01000022.1"/>
</dbReference>
<accession>W2ULT4</accession>
<comment type="caution">
    <text evidence="2">The sequence shown here is derived from an EMBL/GenBank/DDBJ whole genome shotgun (WGS) entry which is preliminary data.</text>
</comment>
<dbReference type="PATRIC" id="fig|1286632.3.peg.2091"/>